<feature type="active site" description="Proton acceptor" evidence="2">
    <location>
        <position position="703"/>
    </location>
</feature>
<keyword evidence="1 2" id="KW-0443">Lipid metabolism</keyword>
<keyword evidence="2" id="KW-0378">Hydrolase</keyword>
<proteinExistence type="predicted"/>
<dbReference type="InterPro" id="IPR002641">
    <property type="entry name" value="PNPLA_dom"/>
</dbReference>
<evidence type="ECO:0000313" key="5">
    <source>
        <dbReference type="Proteomes" id="UP000184330"/>
    </source>
</evidence>
<evidence type="ECO:0000256" key="2">
    <source>
        <dbReference type="PROSITE-ProRule" id="PRU01161"/>
    </source>
</evidence>
<feature type="domain" description="PNPLA" evidence="3">
    <location>
        <begin position="511"/>
        <end position="716"/>
    </location>
</feature>
<dbReference type="Gene3D" id="3.40.1090.10">
    <property type="entry name" value="Cytosolic phospholipase A2 catalytic domain"/>
    <property type="match status" value="1"/>
</dbReference>
<feature type="active site" description="Nucleophile" evidence="2">
    <location>
        <position position="551"/>
    </location>
</feature>
<accession>A0A1L7XJY3</accession>
<sequence>MRYCRHSQWLGLAMKDGQVFLQSTDRLQNILEDLENPGDQHPSLLVFIGNKSKALAIKELVPRYSSGRRSHYPETDEAPQTNEASLHERRKHGEIHLHIYSSATDRPMLLAEGDFPSLEKPGRELVPQRCHETMSRQLQSPGLSARPLMDSADAIYFKYLSAFADVFCFFAADVGGFRPIVHRLSAWFRLGQPSTLPKNTRPKILIVTEASDESDEAALARFIQMLSGATNVDPSQHFSGIHLLSLLPRRDVSNRARHRELKEELLNLSDRVRYDKILTQSLFSARHLAAFLRLALDHVVRRSAEPFNFITNSRSDRPVVKDLHCHMAGFLQYIKTARALSSFAIPVLASSMLLDSYPPEIHVFPPLEVFRTLYKDACIKAYRASVFVHGSAGHMVLPSDFIKLLEDEFVEQFEVRIDGFLPIATWHQKVLSDHEHEWVNLHSDETCLVCNAERPQYGLPCKHIIGENCVREFGQRIDAWKYGLRRCILCQVDTPGIVINFMPPTAAPRLLCVDGGGVRGIIPLTFLQVLEETIDLPYPVQDNFDFAYGTSSGGIIVLALYKRAWPIAECITQFERLAKLAFQQSILAQLGTLLLCFRLLSLFRGLLVLLVTDRIYPARNLEAALRSVYGSQSGILDCSSSTATSTRIGVVVSSMEPRPYIFTNYNSIGERSTEAYGVLGGNTPVWEIFFTTKSILGLGKFQDGGLNHNNPIELGLREVKAVTSAKKATLKVSLGTGLSKKQSRLQDSATWWSDMWFLRLFRAFWSSMDSQEASDAIRTKERDNLRSELKTGEKKRRGEYFRFNLRFDGKGPSLDDTSKISDMKIMARESMLQSGEVIRLAQSLVSKLFVFELREVGRKENDQYQCVGHILCRCRAGSPALDALIARLVRSTAYFYLQGRSLTGTMSDRMCFSEDGNFTKEVHFNISSKTDLISLQLHENGGEPYDISASPFSIEWLISAQGLDRVFSAPTHTRKRKIGEIGGGSRCKRVRA</sequence>
<dbReference type="PROSITE" id="PS51635">
    <property type="entry name" value="PNPLA"/>
    <property type="match status" value="1"/>
</dbReference>
<gene>
    <name evidence="4" type="ORF">PAC_15214</name>
</gene>
<feature type="short sequence motif" description="GXGXXG" evidence="2">
    <location>
        <begin position="515"/>
        <end position="520"/>
    </location>
</feature>
<evidence type="ECO:0000259" key="3">
    <source>
        <dbReference type="PROSITE" id="PS51635"/>
    </source>
</evidence>
<dbReference type="GO" id="GO:0019369">
    <property type="term" value="P:arachidonate metabolic process"/>
    <property type="evidence" value="ECO:0007669"/>
    <property type="project" value="TreeGrafter"/>
</dbReference>
<dbReference type="GO" id="GO:0016042">
    <property type="term" value="P:lipid catabolic process"/>
    <property type="evidence" value="ECO:0007669"/>
    <property type="project" value="UniProtKB-UniRule"/>
</dbReference>
<evidence type="ECO:0000313" key="4">
    <source>
        <dbReference type="EMBL" id="CZR65314.1"/>
    </source>
</evidence>
<evidence type="ECO:0000256" key="1">
    <source>
        <dbReference type="ARBA" id="ARBA00023098"/>
    </source>
</evidence>
<dbReference type="PANTHER" id="PTHR24185">
    <property type="entry name" value="CALCIUM-INDEPENDENT PHOSPHOLIPASE A2-GAMMA"/>
    <property type="match status" value="1"/>
</dbReference>
<dbReference type="GO" id="GO:0047499">
    <property type="term" value="F:calcium-independent phospholipase A2 activity"/>
    <property type="evidence" value="ECO:0007669"/>
    <property type="project" value="TreeGrafter"/>
</dbReference>
<dbReference type="OrthoDB" id="194358at2759"/>
<dbReference type="EMBL" id="FJOG01000030">
    <property type="protein sequence ID" value="CZR65314.1"/>
    <property type="molecule type" value="Genomic_DNA"/>
</dbReference>
<feature type="short sequence motif" description="GXSXG" evidence="2">
    <location>
        <begin position="549"/>
        <end position="553"/>
    </location>
</feature>
<dbReference type="Pfam" id="PF01734">
    <property type="entry name" value="Patatin"/>
    <property type="match status" value="1"/>
</dbReference>
<protein>
    <submittedName>
        <fullName evidence="4">Related to calcium-independent phospholipase A2</fullName>
    </submittedName>
</protein>
<name>A0A1L7XJY3_9HELO</name>
<feature type="short sequence motif" description="DGA/G" evidence="2">
    <location>
        <begin position="703"/>
        <end position="705"/>
    </location>
</feature>
<dbReference type="Proteomes" id="UP000184330">
    <property type="component" value="Unassembled WGS sequence"/>
</dbReference>
<keyword evidence="2" id="KW-0442">Lipid degradation</keyword>
<dbReference type="PANTHER" id="PTHR24185:SF8">
    <property type="entry name" value="PNPLA DOMAIN-CONTAINING PROTEIN"/>
    <property type="match status" value="1"/>
</dbReference>
<reference evidence="4 5" key="1">
    <citation type="submission" date="2016-03" db="EMBL/GenBank/DDBJ databases">
        <authorList>
            <person name="Ploux O."/>
        </authorList>
    </citation>
    <scope>NUCLEOTIDE SEQUENCE [LARGE SCALE GENOMIC DNA]</scope>
    <source>
        <strain evidence="4 5">UAMH 11012</strain>
    </source>
</reference>
<dbReference type="SUPFAM" id="SSF52151">
    <property type="entry name" value="FabD/lysophospholipase-like"/>
    <property type="match status" value="1"/>
</dbReference>
<organism evidence="4 5">
    <name type="scientific">Phialocephala subalpina</name>
    <dbReference type="NCBI Taxonomy" id="576137"/>
    <lineage>
        <taxon>Eukaryota</taxon>
        <taxon>Fungi</taxon>
        <taxon>Dikarya</taxon>
        <taxon>Ascomycota</taxon>
        <taxon>Pezizomycotina</taxon>
        <taxon>Leotiomycetes</taxon>
        <taxon>Helotiales</taxon>
        <taxon>Mollisiaceae</taxon>
        <taxon>Phialocephala</taxon>
        <taxon>Phialocephala fortinii species complex</taxon>
    </lineage>
</organism>
<dbReference type="CDD" id="cd07199">
    <property type="entry name" value="Pat17_PNPLA8_PNPLA9_like"/>
    <property type="match status" value="1"/>
</dbReference>
<dbReference type="GO" id="GO:0046486">
    <property type="term" value="P:glycerolipid metabolic process"/>
    <property type="evidence" value="ECO:0007669"/>
    <property type="project" value="UniProtKB-ARBA"/>
</dbReference>
<dbReference type="STRING" id="576137.A0A1L7XJY3"/>
<dbReference type="GO" id="GO:0016020">
    <property type="term" value="C:membrane"/>
    <property type="evidence" value="ECO:0007669"/>
    <property type="project" value="TreeGrafter"/>
</dbReference>
<keyword evidence="5" id="KW-1185">Reference proteome</keyword>
<dbReference type="InterPro" id="IPR016035">
    <property type="entry name" value="Acyl_Trfase/lysoPLipase"/>
</dbReference>
<dbReference type="AlphaFoldDB" id="A0A1L7XJY3"/>